<evidence type="ECO:0000313" key="3">
    <source>
        <dbReference type="Proteomes" id="UP000245396"/>
    </source>
</evidence>
<dbReference type="RefSeq" id="WP_109613277.1">
    <property type="nucleotide sequence ID" value="NZ_QGGG01000009.1"/>
</dbReference>
<evidence type="ECO:0000313" key="2">
    <source>
        <dbReference type="EMBL" id="PWJ82250.1"/>
    </source>
</evidence>
<dbReference type="Proteomes" id="UP000245396">
    <property type="component" value="Unassembled WGS sequence"/>
</dbReference>
<dbReference type="OrthoDB" id="8113882at2"/>
<organism evidence="2 3">
    <name type="scientific">Pseudaminobacter salicylatoxidans</name>
    <dbReference type="NCBI Taxonomy" id="93369"/>
    <lineage>
        <taxon>Bacteria</taxon>
        <taxon>Pseudomonadati</taxon>
        <taxon>Pseudomonadota</taxon>
        <taxon>Alphaproteobacteria</taxon>
        <taxon>Hyphomicrobiales</taxon>
        <taxon>Phyllobacteriaceae</taxon>
        <taxon>Pseudaminobacter</taxon>
    </lineage>
</organism>
<feature type="chain" id="PRO_5016447784" description="DUF3617 family protein" evidence="1">
    <location>
        <begin position="24"/>
        <end position="214"/>
    </location>
</feature>
<evidence type="ECO:0000256" key="1">
    <source>
        <dbReference type="SAM" id="SignalP"/>
    </source>
</evidence>
<dbReference type="EMBL" id="QGGG01000009">
    <property type="protein sequence ID" value="PWJ82250.1"/>
    <property type="molecule type" value="Genomic_DNA"/>
</dbReference>
<dbReference type="InterPro" id="IPR022061">
    <property type="entry name" value="DUF3617"/>
</dbReference>
<comment type="caution">
    <text evidence="2">The sequence shown here is derived from an EMBL/GenBank/DDBJ whole genome shotgun (WGS) entry which is preliminary data.</text>
</comment>
<accession>A0A316C105</accession>
<evidence type="ECO:0008006" key="4">
    <source>
        <dbReference type="Google" id="ProtNLM"/>
    </source>
</evidence>
<feature type="signal peptide" evidence="1">
    <location>
        <begin position="1"/>
        <end position="23"/>
    </location>
</feature>
<sequence>MKIVTKPIAGISLLFSSSIPAAAYDLPANLPARKPGLWEMRTTGTVGPNQLKDIKRYCLDAKADRALQELKILRKEQQVVFHDISCQAPKFSLAGEVLAGEMACRTNSQDDDDAAGNDFRWTTTFRSESEVVEVEHSGPNDVPLLLEIDLVEEQRWIGECPAGQTPGDGIDVGFTYNSDAWPDEAQPVNIYESLAVSDKLLKEGVEINKRLGAI</sequence>
<reference evidence="2 3" key="1">
    <citation type="submission" date="2018-05" db="EMBL/GenBank/DDBJ databases">
        <title>Genomic Encyclopedia of Type Strains, Phase IV (KMG-IV): sequencing the most valuable type-strain genomes for metagenomic binning, comparative biology and taxonomic classification.</title>
        <authorList>
            <person name="Goeker M."/>
        </authorList>
    </citation>
    <scope>NUCLEOTIDE SEQUENCE [LARGE SCALE GENOMIC DNA]</scope>
    <source>
        <strain evidence="2 3">DSM 6986</strain>
    </source>
</reference>
<keyword evidence="3" id="KW-1185">Reference proteome</keyword>
<keyword evidence="1" id="KW-0732">Signal</keyword>
<protein>
    <recommendedName>
        <fullName evidence="4">DUF3617 family protein</fullName>
    </recommendedName>
</protein>
<name>A0A316C105_PSESE</name>
<gene>
    <name evidence="2" type="ORF">C7441_10916</name>
</gene>
<proteinExistence type="predicted"/>
<dbReference type="Pfam" id="PF12276">
    <property type="entry name" value="DUF3617"/>
    <property type="match status" value="1"/>
</dbReference>
<dbReference type="AlphaFoldDB" id="A0A316C105"/>